<dbReference type="InterPro" id="IPR013785">
    <property type="entry name" value="Aldolase_TIM"/>
</dbReference>
<dbReference type="EC" id="5.3.1.1" evidence="7"/>
<dbReference type="Pfam" id="PF00121">
    <property type="entry name" value="TIM"/>
    <property type="match status" value="1"/>
</dbReference>
<name>K1PCV6_MAGGI</name>
<comment type="pathway">
    <text evidence="1 7">Carbohydrate degradation; glycolysis; D-glyceraldehyde 3-phosphate from glycerone phosphate: step 1/1.</text>
</comment>
<dbReference type="EMBL" id="JH818366">
    <property type="protein sequence ID" value="EKC21627.1"/>
    <property type="molecule type" value="Genomic_DNA"/>
</dbReference>
<dbReference type="UniPathway" id="UPA00109">
    <property type="reaction ID" value="UER00189"/>
</dbReference>
<gene>
    <name evidence="8" type="ORF">CGI_10003538</name>
</gene>
<comment type="similarity">
    <text evidence="2 7">Belongs to the triosephosphate isomerase family.</text>
</comment>
<evidence type="ECO:0000313" key="8">
    <source>
        <dbReference type="EMBL" id="EKC21627.1"/>
    </source>
</evidence>
<dbReference type="GO" id="GO:0006094">
    <property type="term" value="P:gluconeogenesis"/>
    <property type="evidence" value="ECO:0007669"/>
    <property type="project" value="UniProtKB-UniPathway"/>
</dbReference>
<evidence type="ECO:0000256" key="2">
    <source>
        <dbReference type="ARBA" id="ARBA00007422"/>
    </source>
</evidence>
<dbReference type="HOGENOM" id="CLU_2212460_0_0_1"/>
<comment type="catalytic activity">
    <reaction evidence="7">
        <text>D-glyceraldehyde 3-phosphate = dihydroxyacetone phosphate</text>
        <dbReference type="Rhea" id="RHEA:18585"/>
        <dbReference type="ChEBI" id="CHEBI:57642"/>
        <dbReference type="ChEBI" id="CHEBI:59776"/>
        <dbReference type="EC" id="5.3.1.1"/>
    </reaction>
</comment>
<dbReference type="InterPro" id="IPR035990">
    <property type="entry name" value="TIM_sf"/>
</dbReference>
<dbReference type="AlphaFoldDB" id="K1PCV6"/>
<keyword evidence="6 7" id="KW-0413">Isomerase</keyword>
<reference evidence="8" key="1">
    <citation type="journal article" date="2012" name="Nature">
        <title>The oyster genome reveals stress adaptation and complexity of shell formation.</title>
        <authorList>
            <person name="Zhang G."/>
            <person name="Fang X."/>
            <person name="Guo X."/>
            <person name="Li L."/>
            <person name="Luo R."/>
            <person name="Xu F."/>
            <person name="Yang P."/>
            <person name="Zhang L."/>
            <person name="Wang X."/>
            <person name="Qi H."/>
            <person name="Xiong Z."/>
            <person name="Que H."/>
            <person name="Xie Y."/>
            <person name="Holland P.W."/>
            <person name="Paps J."/>
            <person name="Zhu Y."/>
            <person name="Wu F."/>
            <person name="Chen Y."/>
            <person name="Wang J."/>
            <person name="Peng C."/>
            <person name="Meng J."/>
            <person name="Yang L."/>
            <person name="Liu J."/>
            <person name="Wen B."/>
            <person name="Zhang N."/>
            <person name="Huang Z."/>
            <person name="Zhu Q."/>
            <person name="Feng Y."/>
            <person name="Mount A."/>
            <person name="Hedgecock D."/>
            <person name="Xu Z."/>
            <person name="Liu Y."/>
            <person name="Domazet-Loso T."/>
            <person name="Du Y."/>
            <person name="Sun X."/>
            <person name="Zhang S."/>
            <person name="Liu B."/>
            <person name="Cheng P."/>
            <person name="Jiang X."/>
            <person name="Li J."/>
            <person name="Fan D."/>
            <person name="Wang W."/>
            <person name="Fu W."/>
            <person name="Wang T."/>
            <person name="Wang B."/>
            <person name="Zhang J."/>
            <person name="Peng Z."/>
            <person name="Li Y."/>
            <person name="Li N."/>
            <person name="Wang J."/>
            <person name="Chen M."/>
            <person name="He Y."/>
            <person name="Tan F."/>
            <person name="Song X."/>
            <person name="Zheng Q."/>
            <person name="Huang R."/>
            <person name="Yang H."/>
            <person name="Du X."/>
            <person name="Chen L."/>
            <person name="Yang M."/>
            <person name="Gaffney P.M."/>
            <person name="Wang S."/>
            <person name="Luo L."/>
            <person name="She Z."/>
            <person name="Ming Y."/>
            <person name="Huang W."/>
            <person name="Zhang S."/>
            <person name="Huang B."/>
            <person name="Zhang Y."/>
            <person name="Qu T."/>
            <person name="Ni P."/>
            <person name="Miao G."/>
            <person name="Wang J."/>
            <person name="Wang Q."/>
            <person name="Steinberg C.E."/>
            <person name="Wang H."/>
            <person name="Li N."/>
            <person name="Qian L."/>
            <person name="Zhang G."/>
            <person name="Li Y."/>
            <person name="Yang H."/>
            <person name="Liu X."/>
            <person name="Wang J."/>
            <person name="Yin Y."/>
            <person name="Wang J."/>
        </authorList>
    </citation>
    <scope>NUCLEOTIDE SEQUENCE [LARGE SCALE GENOMIC DNA]</scope>
    <source>
        <strain evidence="8">05x7-T-G4-1.051#20</strain>
    </source>
</reference>
<dbReference type="Gene3D" id="3.20.20.70">
    <property type="entry name" value="Aldolase class I"/>
    <property type="match status" value="1"/>
</dbReference>
<dbReference type="InterPro" id="IPR000652">
    <property type="entry name" value="Triosephosphate_isomerase"/>
</dbReference>
<dbReference type="PANTHER" id="PTHR21139:SF2">
    <property type="entry name" value="TRIOSEPHOSPHATE ISOMERASE"/>
    <property type="match status" value="1"/>
</dbReference>
<protein>
    <recommendedName>
        <fullName evidence="4 7">Triosephosphate isomerase</fullName>
        <ecNumber evidence="7">5.3.1.1</ecNumber>
    </recommendedName>
</protein>
<dbReference type="SUPFAM" id="SSF51351">
    <property type="entry name" value="Triosephosphate isomerase (TIM)"/>
    <property type="match status" value="1"/>
</dbReference>
<dbReference type="InParanoid" id="K1PCV6"/>
<comment type="subunit">
    <text evidence="3">Homodimer.</text>
</comment>
<dbReference type="UniPathway" id="UPA00138"/>
<dbReference type="GO" id="GO:0046166">
    <property type="term" value="P:glyceraldehyde-3-phosphate biosynthetic process"/>
    <property type="evidence" value="ECO:0007669"/>
    <property type="project" value="TreeGrafter"/>
</dbReference>
<evidence type="ECO:0000256" key="3">
    <source>
        <dbReference type="ARBA" id="ARBA00011738"/>
    </source>
</evidence>
<proteinExistence type="inferred from homology"/>
<organism evidence="8">
    <name type="scientific">Magallana gigas</name>
    <name type="common">Pacific oyster</name>
    <name type="synonym">Crassostrea gigas</name>
    <dbReference type="NCBI Taxonomy" id="29159"/>
    <lineage>
        <taxon>Eukaryota</taxon>
        <taxon>Metazoa</taxon>
        <taxon>Spiralia</taxon>
        <taxon>Lophotrochozoa</taxon>
        <taxon>Mollusca</taxon>
        <taxon>Bivalvia</taxon>
        <taxon>Autobranchia</taxon>
        <taxon>Pteriomorphia</taxon>
        <taxon>Ostreida</taxon>
        <taxon>Ostreoidea</taxon>
        <taxon>Ostreidae</taxon>
        <taxon>Magallana</taxon>
    </lineage>
</organism>
<dbReference type="GO" id="GO:0006096">
    <property type="term" value="P:glycolytic process"/>
    <property type="evidence" value="ECO:0007669"/>
    <property type="project" value="UniProtKB-UniPathway"/>
</dbReference>
<evidence type="ECO:0000256" key="4">
    <source>
        <dbReference type="ARBA" id="ARBA00019397"/>
    </source>
</evidence>
<evidence type="ECO:0000256" key="1">
    <source>
        <dbReference type="ARBA" id="ARBA00004680"/>
    </source>
</evidence>
<evidence type="ECO:0000256" key="5">
    <source>
        <dbReference type="ARBA" id="ARBA00022432"/>
    </source>
</evidence>
<evidence type="ECO:0000256" key="6">
    <source>
        <dbReference type="ARBA" id="ARBA00023235"/>
    </source>
</evidence>
<keyword evidence="7" id="KW-0324">Glycolysis</keyword>
<dbReference type="GO" id="GO:0004807">
    <property type="term" value="F:triose-phosphate isomerase activity"/>
    <property type="evidence" value="ECO:0007669"/>
    <property type="project" value="UniProtKB-EC"/>
</dbReference>
<sequence>MTNRKFFVGGNWKMNGNKQSIDGIADFLKTGPLDPNTEVVVSPPACYLGYTRQKVDPKIGVAAQNCYKVSSGAFTGDISLSNFCHRVLTLCTAFQTIAGDSLSVNLC</sequence>
<dbReference type="GO" id="GO:0005829">
    <property type="term" value="C:cytosol"/>
    <property type="evidence" value="ECO:0007669"/>
    <property type="project" value="TreeGrafter"/>
</dbReference>
<comment type="pathway">
    <text evidence="7">Carbohydrate biosynthesis; gluconeogenesis.</text>
</comment>
<dbReference type="PANTHER" id="PTHR21139">
    <property type="entry name" value="TRIOSEPHOSPHATE ISOMERASE"/>
    <property type="match status" value="1"/>
</dbReference>
<keyword evidence="5 7" id="KW-0312">Gluconeogenesis</keyword>
<evidence type="ECO:0000256" key="7">
    <source>
        <dbReference type="RuleBase" id="RU363013"/>
    </source>
</evidence>
<dbReference type="PROSITE" id="PS51440">
    <property type="entry name" value="TIM_2"/>
    <property type="match status" value="1"/>
</dbReference>
<accession>K1PCV6</accession>
<dbReference type="GO" id="GO:0019563">
    <property type="term" value="P:glycerol catabolic process"/>
    <property type="evidence" value="ECO:0007669"/>
    <property type="project" value="TreeGrafter"/>
</dbReference>